<dbReference type="RefSeq" id="WP_077863551.1">
    <property type="nucleotide sequence ID" value="NZ_LZYZ01000001.1"/>
</dbReference>
<sequence>MKYVTKTILIGCIAIVTLLNGCSETKVIKISDDVKKEVLVKSEDSKIRSEPVLKKKLSGLDNQEILFWIDDENILTRSRPTPFEEEEEKVILYSYNLENGESTEILNDSNITRIYDYQNGQGLILVGNKKQAFVYNPKERKLEEVLDIDKEFKDGIPGCKIPKEKQDLFINYKVKFIDSNYISYESKIVSRDEMGTADRAEYTVLNYKDNKKYIAQSRSTMAGLRSKLDLTERNMYIEESDKITKLNLETGEKSSMKLSVPRITNVFEDETLFVECTEENEKGINKEKWYKVDFDKKEVIKYEEGFGGKDLSINGVDFKNKFVVYGYLEKRNNIEQGVTMYGKLDGDKFIVKDKLFKNNEENGCDMSKEIIFSPNHNKFIAGLIATSEENSPQGPQILKDDEYLFELE</sequence>
<dbReference type="Proteomes" id="UP000191154">
    <property type="component" value="Unassembled WGS sequence"/>
</dbReference>
<reference evidence="1 2" key="1">
    <citation type="submission" date="2016-05" db="EMBL/GenBank/DDBJ databases">
        <title>Microbial solvent formation.</title>
        <authorList>
            <person name="Poehlein A."/>
            <person name="Montoya Solano J.D."/>
            <person name="Flitsch S."/>
            <person name="Krabben P."/>
            <person name="Duerre P."/>
            <person name="Daniel R."/>
        </authorList>
    </citation>
    <scope>NUCLEOTIDE SEQUENCE [LARGE SCALE GENOMIC DNA]</scope>
    <source>
        <strain evidence="1 2">L1-8</strain>
    </source>
</reference>
<accession>A0A1S8NH71</accession>
<comment type="caution">
    <text evidence="1">The sequence shown here is derived from an EMBL/GenBank/DDBJ whole genome shotgun (WGS) entry which is preliminary data.</text>
</comment>
<name>A0A1S8NH71_CLOSA</name>
<dbReference type="STRING" id="169679.CSACC_33550"/>
<evidence type="ECO:0000313" key="1">
    <source>
        <dbReference type="EMBL" id="OOM15758.1"/>
    </source>
</evidence>
<organism evidence="1 2">
    <name type="scientific">Clostridium saccharobutylicum</name>
    <dbReference type="NCBI Taxonomy" id="169679"/>
    <lineage>
        <taxon>Bacteria</taxon>
        <taxon>Bacillati</taxon>
        <taxon>Bacillota</taxon>
        <taxon>Clostridia</taxon>
        <taxon>Eubacteriales</taxon>
        <taxon>Clostridiaceae</taxon>
        <taxon>Clostridium</taxon>
    </lineage>
</organism>
<dbReference type="EMBL" id="LZYZ01000001">
    <property type="protein sequence ID" value="OOM15758.1"/>
    <property type="molecule type" value="Genomic_DNA"/>
</dbReference>
<gene>
    <name evidence="1" type="ORF">CLOSAC_00290</name>
</gene>
<proteinExistence type="predicted"/>
<evidence type="ECO:0000313" key="2">
    <source>
        <dbReference type="Proteomes" id="UP000191154"/>
    </source>
</evidence>
<protein>
    <submittedName>
        <fullName evidence="1">Uncharacterized protein</fullName>
    </submittedName>
</protein>
<dbReference type="AlphaFoldDB" id="A0A1S8NH71"/>